<protein>
    <submittedName>
        <fullName evidence="2">Uncharacterized protein</fullName>
    </submittedName>
</protein>
<evidence type="ECO:0000313" key="2">
    <source>
        <dbReference type="EMBL" id="KAJ1114936.1"/>
    </source>
</evidence>
<evidence type="ECO:0000313" key="3">
    <source>
        <dbReference type="Proteomes" id="UP001066276"/>
    </source>
</evidence>
<gene>
    <name evidence="2" type="ORF">NDU88_003166</name>
</gene>
<name>A0AAV7NFU0_PLEWA</name>
<feature type="region of interest" description="Disordered" evidence="1">
    <location>
        <begin position="1"/>
        <end position="73"/>
    </location>
</feature>
<dbReference type="AlphaFoldDB" id="A0AAV7NFU0"/>
<dbReference type="Proteomes" id="UP001066276">
    <property type="component" value="Chromosome 8"/>
</dbReference>
<comment type="caution">
    <text evidence="2">The sequence shown here is derived from an EMBL/GenBank/DDBJ whole genome shotgun (WGS) entry which is preliminary data.</text>
</comment>
<feature type="compositionally biased region" description="Basic residues" evidence="1">
    <location>
        <begin position="1"/>
        <end position="11"/>
    </location>
</feature>
<proteinExistence type="predicted"/>
<organism evidence="2 3">
    <name type="scientific">Pleurodeles waltl</name>
    <name type="common">Iberian ribbed newt</name>
    <dbReference type="NCBI Taxonomy" id="8319"/>
    <lineage>
        <taxon>Eukaryota</taxon>
        <taxon>Metazoa</taxon>
        <taxon>Chordata</taxon>
        <taxon>Craniata</taxon>
        <taxon>Vertebrata</taxon>
        <taxon>Euteleostomi</taxon>
        <taxon>Amphibia</taxon>
        <taxon>Batrachia</taxon>
        <taxon>Caudata</taxon>
        <taxon>Salamandroidea</taxon>
        <taxon>Salamandridae</taxon>
        <taxon>Pleurodelinae</taxon>
        <taxon>Pleurodeles</taxon>
    </lineage>
</organism>
<dbReference type="EMBL" id="JANPWB010000012">
    <property type="protein sequence ID" value="KAJ1114936.1"/>
    <property type="molecule type" value="Genomic_DNA"/>
</dbReference>
<sequence>MPVRRALHPKRALLPAAPPSFRRPPPHSNGPPLSHLQPLSVLESRRNISKSARPPAYALPTPCSALNPEANDP</sequence>
<reference evidence="2" key="1">
    <citation type="journal article" date="2022" name="bioRxiv">
        <title>Sequencing and chromosome-scale assembly of the giantPleurodeles waltlgenome.</title>
        <authorList>
            <person name="Brown T."/>
            <person name="Elewa A."/>
            <person name="Iarovenko S."/>
            <person name="Subramanian E."/>
            <person name="Araus A.J."/>
            <person name="Petzold A."/>
            <person name="Susuki M."/>
            <person name="Suzuki K.-i.T."/>
            <person name="Hayashi T."/>
            <person name="Toyoda A."/>
            <person name="Oliveira C."/>
            <person name="Osipova E."/>
            <person name="Leigh N.D."/>
            <person name="Simon A."/>
            <person name="Yun M.H."/>
        </authorList>
    </citation>
    <scope>NUCLEOTIDE SEQUENCE</scope>
    <source>
        <strain evidence="2">20211129_DDA</strain>
        <tissue evidence="2">Liver</tissue>
    </source>
</reference>
<feature type="compositionally biased region" description="Pro residues" evidence="1">
    <location>
        <begin position="16"/>
        <end position="29"/>
    </location>
</feature>
<keyword evidence="3" id="KW-1185">Reference proteome</keyword>
<accession>A0AAV7NFU0</accession>
<evidence type="ECO:0000256" key="1">
    <source>
        <dbReference type="SAM" id="MobiDB-lite"/>
    </source>
</evidence>